<organism evidence="3 4">
    <name type="scientific">Microbacterium aquimaris</name>
    <dbReference type="NCBI Taxonomy" id="459816"/>
    <lineage>
        <taxon>Bacteria</taxon>
        <taxon>Bacillati</taxon>
        <taxon>Actinomycetota</taxon>
        <taxon>Actinomycetes</taxon>
        <taxon>Micrococcales</taxon>
        <taxon>Microbacteriaceae</taxon>
        <taxon>Microbacterium</taxon>
    </lineage>
</organism>
<feature type="domain" description="GIY-YIG" evidence="2">
    <location>
        <begin position="1"/>
        <end position="75"/>
    </location>
</feature>
<gene>
    <name evidence="3" type="ORF">R2Q92_02605</name>
</gene>
<dbReference type="Pfam" id="PF01541">
    <property type="entry name" value="GIY-YIG"/>
    <property type="match status" value="1"/>
</dbReference>
<evidence type="ECO:0000256" key="1">
    <source>
        <dbReference type="ARBA" id="ARBA00007435"/>
    </source>
</evidence>
<reference evidence="3 4" key="1">
    <citation type="submission" date="2023-10" db="EMBL/GenBank/DDBJ databases">
        <title>Microbacterium xanthum sp. nov., isolated from seaweed.</title>
        <authorList>
            <person name="Lee S.D."/>
        </authorList>
    </citation>
    <scope>NUCLEOTIDE SEQUENCE [LARGE SCALE GENOMIC DNA]</scope>
    <source>
        <strain evidence="3 4">KCTC 19124</strain>
    </source>
</reference>
<dbReference type="InterPro" id="IPR000305">
    <property type="entry name" value="GIY-YIG_endonuc"/>
</dbReference>
<proteinExistence type="inferred from homology"/>
<dbReference type="Proteomes" id="UP001291912">
    <property type="component" value="Unassembled WGS sequence"/>
</dbReference>
<dbReference type="SUPFAM" id="SSF82771">
    <property type="entry name" value="GIY-YIG endonuclease"/>
    <property type="match status" value="1"/>
</dbReference>
<keyword evidence="4" id="KW-1185">Reference proteome</keyword>
<comment type="caution">
    <text evidence="3">The sequence shown here is derived from an EMBL/GenBank/DDBJ whole genome shotgun (WGS) entry which is preliminary data.</text>
</comment>
<evidence type="ECO:0000313" key="4">
    <source>
        <dbReference type="Proteomes" id="UP001291912"/>
    </source>
</evidence>
<dbReference type="PANTHER" id="PTHR34477:SF1">
    <property type="entry name" value="UPF0213 PROTEIN YHBQ"/>
    <property type="match status" value="1"/>
</dbReference>
<dbReference type="RefSeq" id="WP_194423398.1">
    <property type="nucleotide sequence ID" value="NZ_BAAAPT010000001.1"/>
</dbReference>
<evidence type="ECO:0000259" key="2">
    <source>
        <dbReference type="PROSITE" id="PS50164"/>
    </source>
</evidence>
<dbReference type="EMBL" id="JAWJYN010000001">
    <property type="protein sequence ID" value="MDZ8160708.1"/>
    <property type="molecule type" value="Genomic_DNA"/>
</dbReference>
<dbReference type="Gene3D" id="3.40.1440.10">
    <property type="entry name" value="GIY-YIG endonuclease"/>
    <property type="match status" value="1"/>
</dbReference>
<accession>A0ABU5N3V8</accession>
<dbReference type="CDD" id="cd10456">
    <property type="entry name" value="GIY-YIG_UPF0213"/>
    <property type="match status" value="1"/>
</dbReference>
<sequence length="100" mass="11777">MPYMYILECADRSFYVGSTRDLDFRAAQHNYGEGAEYTFRRRPVRLVYFEEYERIDEAFQREKQVQGWGRAKRIALIAGDTHALRPLSKKPSRAPREESG</sequence>
<name>A0ABU5N3V8_9MICO</name>
<dbReference type="InterPro" id="IPR050190">
    <property type="entry name" value="UPF0213_domain"/>
</dbReference>
<comment type="similarity">
    <text evidence="1">Belongs to the UPF0213 family.</text>
</comment>
<dbReference type="PANTHER" id="PTHR34477">
    <property type="entry name" value="UPF0213 PROTEIN YHBQ"/>
    <property type="match status" value="1"/>
</dbReference>
<evidence type="ECO:0000313" key="3">
    <source>
        <dbReference type="EMBL" id="MDZ8160708.1"/>
    </source>
</evidence>
<dbReference type="PROSITE" id="PS50164">
    <property type="entry name" value="GIY_YIG"/>
    <property type="match status" value="1"/>
</dbReference>
<dbReference type="InterPro" id="IPR035901">
    <property type="entry name" value="GIY-YIG_endonuc_sf"/>
</dbReference>
<protein>
    <submittedName>
        <fullName evidence="3">GIY-YIG nuclease family protein</fullName>
    </submittedName>
</protein>